<evidence type="ECO:0008006" key="4">
    <source>
        <dbReference type="Google" id="ProtNLM"/>
    </source>
</evidence>
<name>A0ABN6SIT5_9BIFI</name>
<dbReference type="EMBL" id="AP026800">
    <property type="protein sequence ID" value="BDR55187.1"/>
    <property type="molecule type" value="Genomic_DNA"/>
</dbReference>
<accession>A0ABN6SIT5</accession>
<feature type="region of interest" description="Disordered" evidence="1">
    <location>
        <begin position="1"/>
        <end position="59"/>
    </location>
</feature>
<feature type="compositionally biased region" description="Basic residues" evidence="1">
    <location>
        <begin position="20"/>
        <end position="30"/>
    </location>
</feature>
<evidence type="ECO:0000313" key="3">
    <source>
        <dbReference type="Proteomes" id="UP001321748"/>
    </source>
</evidence>
<reference evidence="2 3" key="1">
    <citation type="journal article" date="2023" name="Microbiol. Spectr.">
        <title>Symbiosis of Carpenter Bees with Uncharacterized Lactic Acid Bacteria Showing NAD Auxotrophy.</title>
        <authorList>
            <person name="Kawasaki S."/>
            <person name="Ozawa K."/>
            <person name="Mori T."/>
            <person name="Yamamoto A."/>
            <person name="Ito M."/>
            <person name="Ohkuma M."/>
            <person name="Sakamoto M."/>
            <person name="Matsutani M."/>
        </authorList>
    </citation>
    <scope>NUCLEOTIDE SEQUENCE [LARGE SCALE GENOMIC DNA]</scope>
    <source>
        <strain evidence="2 3">KimH</strain>
    </source>
</reference>
<sequence length="81" mass="9125">MSSLDEASAACEEVSGQSPRRTKRHKRVVRRGTEHFEGDGLDDKSFALGPREPVQKKLADDDRRILNELPPHWGQFPAEKG</sequence>
<organism evidence="2 3">
    <name type="scientific">Bombiscardovia apis</name>
    <dbReference type="NCBI Taxonomy" id="2932182"/>
    <lineage>
        <taxon>Bacteria</taxon>
        <taxon>Bacillati</taxon>
        <taxon>Actinomycetota</taxon>
        <taxon>Actinomycetes</taxon>
        <taxon>Bifidobacteriales</taxon>
        <taxon>Bifidobacteriaceae</taxon>
        <taxon>Bombiscardovia</taxon>
    </lineage>
</organism>
<dbReference type="RefSeq" id="WP_317642696.1">
    <property type="nucleotide sequence ID" value="NZ_AP026800.1"/>
</dbReference>
<protein>
    <recommendedName>
        <fullName evidence="4">Superfamily I DNA and RNA helicase</fullName>
    </recommendedName>
</protein>
<evidence type="ECO:0000256" key="1">
    <source>
        <dbReference type="SAM" id="MobiDB-lite"/>
    </source>
</evidence>
<proteinExistence type="predicted"/>
<evidence type="ECO:0000313" key="2">
    <source>
        <dbReference type="EMBL" id="BDR55187.1"/>
    </source>
</evidence>
<feature type="compositionally biased region" description="Basic and acidic residues" evidence="1">
    <location>
        <begin position="31"/>
        <end position="45"/>
    </location>
</feature>
<keyword evidence="3" id="KW-1185">Reference proteome</keyword>
<gene>
    <name evidence="2" type="ORF">KIMH_12980</name>
</gene>
<dbReference type="Proteomes" id="UP001321748">
    <property type="component" value="Chromosome"/>
</dbReference>